<keyword evidence="3" id="KW-1185">Reference proteome</keyword>
<name>A0A9X0ASU0_9HELO</name>
<accession>A0A9X0ASU0</accession>
<dbReference type="AlphaFoldDB" id="A0A9X0ASU0"/>
<keyword evidence="1" id="KW-0812">Transmembrane</keyword>
<proteinExistence type="predicted"/>
<evidence type="ECO:0000313" key="3">
    <source>
        <dbReference type="Proteomes" id="UP001152300"/>
    </source>
</evidence>
<feature type="transmembrane region" description="Helical" evidence="1">
    <location>
        <begin position="149"/>
        <end position="168"/>
    </location>
</feature>
<reference evidence="2" key="1">
    <citation type="submission" date="2022-11" db="EMBL/GenBank/DDBJ databases">
        <title>Genome Resource of Sclerotinia nivalis Strain SnTB1, a Plant Pathogen Isolated from American Ginseng.</title>
        <authorList>
            <person name="Fan S."/>
        </authorList>
    </citation>
    <scope>NUCLEOTIDE SEQUENCE</scope>
    <source>
        <strain evidence="2">SnTB1</strain>
    </source>
</reference>
<keyword evidence="1" id="KW-1133">Transmembrane helix</keyword>
<feature type="transmembrane region" description="Helical" evidence="1">
    <location>
        <begin position="113"/>
        <end position="137"/>
    </location>
</feature>
<dbReference type="OrthoDB" id="3519989at2759"/>
<evidence type="ECO:0000256" key="1">
    <source>
        <dbReference type="SAM" id="Phobius"/>
    </source>
</evidence>
<comment type="caution">
    <text evidence="2">The sequence shown here is derived from an EMBL/GenBank/DDBJ whole genome shotgun (WGS) entry which is preliminary data.</text>
</comment>
<organism evidence="2 3">
    <name type="scientific">Sclerotinia nivalis</name>
    <dbReference type="NCBI Taxonomy" id="352851"/>
    <lineage>
        <taxon>Eukaryota</taxon>
        <taxon>Fungi</taxon>
        <taxon>Dikarya</taxon>
        <taxon>Ascomycota</taxon>
        <taxon>Pezizomycotina</taxon>
        <taxon>Leotiomycetes</taxon>
        <taxon>Helotiales</taxon>
        <taxon>Sclerotiniaceae</taxon>
        <taxon>Sclerotinia</taxon>
    </lineage>
</organism>
<evidence type="ECO:0000313" key="2">
    <source>
        <dbReference type="EMBL" id="KAJ8067823.1"/>
    </source>
</evidence>
<sequence>MIIKMPTLRQQEHQNRQNWIQRTYLGNAMTQHAHELTQERQARNGQAIRNNQPEMLLLNFIRTPGSLILTVTEDHLNTLYDLGFIVFVLFLGPLWITLFHLLGAYLLGSMERLVAAEVLFFGRLYLWMACDVLMMWYMRIYNLRLRIQVTGFYMGSALLIWFIAWWFGVRMF</sequence>
<dbReference type="Proteomes" id="UP001152300">
    <property type="component" value="Unassembled WGS sequence"/>
</dbReference>
<protein>
    <submittedName>
        <fullName evidence="2">Uncharacterized protein</fullName>
    </submittedName>
</protein>
<keyword evidence="1" id="KW-0472">Membrane</keyword>
<feature type="transmembrane region" description="Helical" evidence="1">
    <location>
        <begin position="82"/>
        <end position="107"/>
    </location>
</feature>
<gene>
    <name evidence="2" type="ORF">OCU04_003419</name>
</gene>
<dbReference type="EMBL" id="JAPEIS010000003">
    <property type="protein sequence ID" value="KAJ8067823.1"/>
    <property type="molecule type" value="Genomic_DNA"/>
</dbReference>